<dbReference type="EMBL" id="AZHF01000004">
    <property type="protein sequence ID" value="OAA76871.1"/>
    <property type="molecule type" value="Genomic_DNA"/>
</dbReference>
<evidence type="ECO:0000313" key="5">
    <source>
        <dbReference type="Proteomes" id="UP000076881"/>
    </source>
</evidence>
<feature type="compositionally biased region" description="Low complexity" evidence="2">
    <location>
        <begin position="637"/>
        <end position="660"/>
    </location>
</feature>
<dbReference type="InterPro" id="IPR011009">
    <property type="entry name" value="Kinase-like_dom_sf"/>
</dbReference>
<comment type="similarity">
    <text evidence="1">Belongs to the choline/ethanolamine kinase family.</text>
</comment>
<dbReference type="Pfam" id="PF01633">
    <property type="entry name" value="Choline_kinase"/>
    <property type="match status" value="1"/>
</dbReference>
<evidence type="ECO:0000256" key="1">
    <source>
        <dbReference type="ARBA" id="ARBA00038211"/>
    </source>
</evidence>
<gene>
    <name evidence="4" type="ORF">LEL_06555</name>
</gene>
<feature type="compositionally biased region" description="Basic residues" evidence="2">
    <location>
        <begin position="232"/>
        <end position="241"/>
    </location>
</feature>
<dbReference type="PANTHER" id="PTHR22603">
    <property type="entry name" value="CHOLINE/ETHANOALAMINE KINASE"/>
    <property type="match status" value="1"/>
</dbReference>
<evidence type="ECO:0000256" key="2">
    <source>
        <dbReference type="SAM" id="MobiDB-lite"/>
    </source>
</evidence>
<feature type="domain" description="Choline kinase N-terminal" evidence="3">
    <location>
        <begin position="250"/>
        <end position="321"/>
    </location>
</feature>
<comment type="caution">
    <text evidence="4">The sequence shown here is derived from an EMBL/GenBank/DDBJ whole genome shotgun (WGS) entry which is preliminary data.</text>
</comment>
<protein>
    <submittedName>
        <fullName evidence="4">Choline kinase</fullName>
    </submittedName>
</protein>
<proteinExistence type="inferred from homology"/>
<feature type="compositionally biased region" description="Low complexity" evidence="2">
    <location>
        <begin position="90"/>
        <end position="116"/>
    </location>
</feature>
<dbReference type="Gene3D" id="3.30.200.20">
    <property type="entry name" value="Phosphorylase Kinase, domain 1"/>
    <property type="match status" value="1"/>
</dbReference>
<evidence type="ECO:0000259" key="3">
    <source>
        <dbReference type="Pfam" id="PF04428"/>
    </source>
</evidence>
<dbReference type="PANTHER" id="PTHR22603:SF93">
    <property type="entry name" value="RE24176P"/>
    <property type="match status" value="1"/>
</dbReference>
<evidence type="ECO:0000313" key="4">
    <source>
        <dbReference type="EMBL" id="OAA76871.1"/>
    </source>
</evidence>
<dbReference type="GO" id="GO:0004305">
    <property type="term" value="F:ethanolamine kinase activity"/>
    <property type="evidence" value="ECO:0007669"/>
    <property type="project" value="TreeGrafter"/>
</dbReference>
<dbReference type="InterPro" id="IPR007521">
    <property type="entry name" value="Choline_kin_N"/>
</dbReference>
<name>A0A168GSP8_CORDF</name>
<feature type="region of interest" description="Disordered" evidence="2">
    <location>
        <begin position="60"/>
        <end position="126"/>
    </location>
</feature>
<feature type="compositionally biased region" description="Basic and acidic residues" evidence="2">
    <location>
        <begin position="166"/>
        <end position="175"/>
    </location>
</feature>
<dbReference type="CDD" id="cd05157">
    <property type="entry name" value="ETNK_euk"/>
    <property type="match status" value="1"/>
</dbReference>
<dbReference type="Pfam" id="PF04428">
    <property type="entry name" value="Choline_kin_N"/>
    <property type="match status" value="1"/>
</dbReference>
<keyword evidence="5" id="KW-1185">Reference proteome</keyword>
<dbReference type="OrthoDB" id="10267235at2759"/>
<organism evidence="4 5">
    <name type="scientific">Akanthomyces lecanii RCEF 1005</name>
    <dbReference type="NCBI Taxonomy" id="1081108"/>
    <lineage>
        <taxon>Eukaryota</taxon>
        <taxon>Fungi</taxon>
        <taxon>Dikarya</taxon>
        <taxon>Ascomycota</taxon>
        <taxon>Pezizomycotina</taxon>
        <taxon>Sordariomycetes</taxon>
        <taxon>Hypocreomycetidae</taxon>
        <taxon>Hypocreales</taxon>
        <taxon>Cordycipitaceae</taxon>
        <taxon>Akanthomyces</taxon>
        <taxon>Cordyceps confragosa</taxon>
    </lineage>
</organism>
<keyword evidence="4" id="KW-0808">Transferase</keyword>
<feature type="compositionally biased region" description="Basic residues" evidence="2">
    <location>
        <begin position="144"/>
        <end position="159"/>
    </location>
</feature>
<dbReference type="AlphaFoldDB" id="A0A168GSP8"/>
<dbReference type="Proteomes" id="UP000076881">
    <property type="component" value="Unassembled WGS sequence"/>
</dbReference>
<feature type="region of interest" description="Disordered" evidence="2">
    <location>
        <begin position="221"/>
        <end position="247"/>
    </location>
</feature>
<feature type="region of interest" description="Disordered" evidence="2">
    <location>
        <begin position="1"/>
        <end position="39"/>
    </location>
</feature>
<dbReference type="Gene3D" id="3.90.1200.10">
    <property type="match status" value="1"/>
</dbReference>
<accession>A0A168GSP8</accession>
<dbReference type="GO" id="GO:0005737">
    <property type="term" value="C:cytoplasm"/>
    <property type="evidence" value="ECO:0007669"/>
    <property type="project" value="TreeGrafter"/>
</dbReference>
<keyword evidence="4" id="KW-0418">Kinase</keyword>
<sequence length="794" mass="89036">MSTEQFPAYGPAPLRSALKTEDEGDRTPPVSGSLKVPQRVLLAEPPAPTTAVQIAEPVEEYQVDDADPNQASKLYRVGSSSKRMSGKPVSSSRSSISEISPSLRPQDDPSSQPSRSARQDNRQYYSEKLLAQVSDWLDHERHKASSRKKRTHLHHHPRRSSNSPPDSRRKSRGPDADDVDPAAPPPQTQRERSDSVDSQGSDVSLDRLQRIIEDSMSSMGLSAVPHFSPRPPKNKLKRRGSLRAASSDTEYGETDVVVPSCDAWLDNSKTLVYSGTALSNEEPEATAVRVAKEKEVWLVFKNEIIRIAHTLRLKGWRRVPLGDGHRIWVERLSGALTNAVYVVTPPADIPEIEGKKMPPKILLRIYGPQVEHLIDRENELKVLQRLARKKIGPRLLGTFKNGRFEQYFNAITLRPMDLREPDTMKQIAKRMRELHDGIDLLPSERDAGPGVWKNWDQWLDNVGRIVQFLDKDLHNLPEGPRATSVVHAWKANGYVCGAPWPQFRDAVVKFRAHLDSSYKNQKAIRESLVFAHADTQYGNILRIRPDDEKSPLLQAANKHKQLIVIDFEYAAANTRGLEFANHFTEWTYNYHDPVTSYACNEERYPTPEEQHRFIKAYVDHRPQFPALGTPRMQPQDAAANTAANTAANSGSASGSGTPSLLPTASSSSIVEFMLDARAPAGGWTAAERAREEQSDAQVRELMESTRLWRTANSAMWVAWGVVQAKIPGLDETNTPVAQEVADAAEAEMGIDEFDYLSYTQSRAFFFWGDCVKHGIVTLEELPETLRKHIKMIDV</sequence>
<dbReference type="SUPFAM" id="SSF56112">
    <property type="entry name" value="Protein kinase-like (PK-like)"/>
    <property type="match status" value="1"/>
</dbReference>
<dbReference type="GO" id="GO:0004103">
    <property type="term" value="F:choline kinase activity"/>
    <property type="evidence" value="ECO:0007669"/>
    <property type="project" value="TreeGrafter"/>
</dbReference>
<feature type="region of interest" description="Disordered" evidence="2">
    <location>
        <begin position="139"/>
        <end position="203"/>
    </location>
</feature>
<dbReference type="STRING" id="1081108.A0A168GSP8"/>
<reference evidence="4 5" key="1">
    <citation type="journal article" date="2016" name="Genome Biol. Evol.">
        <title>Divergent and convergent evolution of fungal pathogenicity.</title>
        <authorList>
            <person name="Shang Y."/>
            <person name="Xiao G."/>
            <person name="Zheng P."/>
            <person name="Cen K."/>
            <person name="Zhan S."/>
            <person name="Wang C."/>
        </authorList>
    </citation>
    <scope>NUCLEOTIDE SEQUENCE [LARGE SCALE GENOMIC DNA]</scope>
    <source>
        <strain evidence="4 5">RCEF 1005</strain>
    </source>
</reference>
<feature type="region of interest" description="Disordered" evidence="2">
    <location>
        <begin position="625"/>
        <end position="660"/>
    </location>
</feature>
<dbReference type="GO" id="GO:0006646">
    <property type="term" value="P:phosphatidylethanolamine biosynthetic process"/>
    <property type="evidence" value="ECO:0007669"/>
    <property type="project" value="TreeGrafter"/>
</dbReference>